<proteinExistence type="predicted"/>
<name>A0A1E3WF67_9VIBR</name>
<dbReference type="Proteomes" id="UP000095131">
    <property type="component" value="Unassembled WGS sequence"/>
</dbReference>
<evidence type="ECO:0000313" key="2">
    <source>
        <dbReference type="Proteomes" id="UP000095131"/>
    </source>
</evidence>
<accession>A0A1E3WF67</accession>
<reference evidence="1 2" key="1">
    <citation type="submission" date="2016-08" db="EMBL/GenBank/DDBJ databases">
        <title>Genome sequencing of Vibrio scophthalmi strain FP3289, an isolated from Paralichthys olivaceus.</title>
        <authorList>
            <person name="Han H.-J."/>
        </authorList>
    </citation>
    <scope>NUCLEOTIDE SEQUENCE [LARGE SCALE GENOMIC DNA]</scope>
    <source>
        <strain evidence="1 2">FP3289</strain>
    </source>
</reference>
<gene>
    <name evidence="1" type="ORF">VSF3289_03608</name>
</gene>
<comment type="caution">
    <text evidence="1">The sequence shown here is derived from an EMBL/GenBank/DDBJ whole genome shotgun (WGS) entry which is preliminary data.</text>
</comment>
<dbReference type="AlphaFoldDB" id="A0A1E3WF67"/>
<dbReference type="EMBL" id="MDCJ01000007">
    <property type="protein sequence ID" value="ODS04469.1"/>
    <property type="molecule type" value="Genomic_DNA"/>
</dbReference>
<sequence length="29" mass="3425">MTYNVVALQGVYGQLTYDRKTDINDYFHV</sequence>
<evidence type="ECO:0000313" key="1">
    <source>
        <dbReference type="EMBL" id="ODS04469.1"/>
    </source>
</evidence>
<organism evidence="1 2">
    <name type="scientific">Vibrio scophthalmi</name>
    <dbReference type="NCBI Taxonomy" id="45658"/>
    <lineage>
        <taxon>Bacteria</taxon>
        <taxon>Pseudomonadati</taxon>
        <taxon>Pseudomonadota</taxon>
        <taxon>Gammaproteobacteria</taxon>
        <taxon>Vibrionales</taxon>
        <taxon>Vibrionaceae</taxon>
        <taxon>Vibrio</taxon>
    </lineage>
</organism>
<protein>
    <submittedName>
        <fullName evidence="1">Uncharacterized protein</fullName>
    </submittedName>
</protein>